<sequence>MMLLDKIGDCNPQLLREIKGRLKVFPVIITICLSLIVQLAISFGQFSDYPDKHYSITGKYCSLASVYKPKQQQIYQIDNNYYQVSNQLDQANKLNTTKPEQIQELQQKKAKLKAQKEELRASIPKFCPPEEINAQQWWIDNWRNVFNALSITFISTLFLGGTYLIINDVAKEERRGTLNFIRLSPESEANIFLGKILGVPVLVYLLVVAALPLHLWASIAGNIPLTNVLSFDLILAVGCFFLYSLAMLFGLWGRFFSFFQPWLGSAAVLGFLMLTWNLVAYSYHNVNHAAIWFQILSPIHIAGYLFPGFAFTNGASKIEQLQFFSIPIGKSFFTLIGLHLLNYGFWIYFIWTSLKRLFRNPNASLLNKSQSYLLIICLQFIFWGFTLQNFGDVNRQVANNSFLLVFMNVILLFGLIAILSPVRQTVQDWSRYKHQQTSRYQGWWYNSQIRDLIFAEKSPSFLATAIHLLIATVPLMVWIVISPLLQVSNSDRWAPINWLINDVGRFQALLYVALFIVLMMVCATVAQIMLMLKTSKRHLWSIGSVAAIVFLPPIALGIAQVNPQLTPFVWLFSSFPWVTMGHTSTPLVLFALLFYVGILAFLNSYLSSQVKLVGQSETQDIPVT</sequence>
<gene>
    <name evidence="2" type="ORF">BC008_38815</name>
</gene>
<feature type="transmembrane region" description="Helical" evidence="1">
    <location>
        <begin position="581"/>
        <end position="602"/>
    </location>
</feature>
<feature type="transmembrane region" description="Helical" evidence="1">
    <location>
        <begin position="372"/>
        <end position="390"/>
    </location>
</feature>
<feature type="transmembrane region" description="Helical" evidence="1">
    <location>
        <begin position="228"/>
        <end position="252"/>
    </location>
</feature>
<keyword evidence="1" id="KW-1133">Transmembrane helix</keyword>
<feature type="transmembrane region" description="Helical" evidence="1">
    <location>
        <begin position="145"/>
        <end position="166"/>
    </location>
</feature>
<feature type="transmembrane region" description="Helical" evidence="1">
    <location>
        <begin position="258"/>
        <end position="279"/>
    </location>
</feature>
<keyword evidence="3" id="KW-1185">Reference proteome</keyword>
<dbReference type="OrthoDB" id="458286at2"/>
<evidence type="ECO:0000256" key="1">
    <source>
        <dbReference type="SAM" id="Phobius"/>
    </source>
</evidence>
<dbReference type="Proteomes" id="UP000053372">
    <property type="component" value="Unassembled WGS sequence"/>
</dbReference>
<dbReference type="EMBL" id="LMTZ01000140">
    <property type="protein sequence ID" value="KST63242.1"/>
    <property type="molecule type" value="Genomic_DNA"/>
</dbReference>
<feature type="transmembrane region" description="Helical" evidence="1">
    <location>
        <begin position="192"/>
        <end position="216"/>
    </location>
</feature>
<reference evidence="2 3" key="1">
    <citation type="journal article" date="2015" name="Genome Announc.">
        <title>Draft Genome of the Euendolithic (true boring) Cyanobacterium Mastigocoleus testarum strain BC008.</title>
        <authorList>
            <person name="Guida B.S."/>
            <person name="Garcia-Pichel F."/>
        </authorList>
    </citation>
    <scope>NUCLEOTIDE SEQUENCE [LARGE SCALE GENOMIC DNA]</scope>
    <source>
        <strain evidence="2 3">BC008</strain>
    </source>
</reference>
<comment type="caution">
    <text evidence="2">The sequence shown here is derived from an EMBL/GenBank/DDBJ whole genome shotgun (WGS) entry which is preliminary data.</text>
</comment>
<organism evidence="2 3">
    <name type="scientific">Mastigocoleus testarum BC008</name>
    <dbReference type="NCBI Taxonomy" id="371196"/>
    <lineage>
        <taxon>Bacteria</taxon>
        <taxon>Bacillati</taxon>
        <taxon>Cyanobacteriota</taxon>
        <taxon>Cyanophyceae</taxon>
        <taxon>Nostocales</taxon>
        <taxon>Hapalosiphonaceae</taxon>
        <taxon>Mastigocoleus</taxon>
    </lineage>
</organism>
<proteinExistence type="predicted"/>
<feature type="transmembrane region" description="Helical" evidence="1">
    <location>
        <begin position="291"/>
        <end position="311"/>
    </location>
</feature>
<keyword evidence="1" id="KW-0472">Membrane</keyword>
<feature type="transmembrane region" description="Helical" evidence="1">
    <location>
        <begin position="460"/>
        <end position="481"/>
    </location>
</feature>
<dbReference type="AlphaFoldDB" id="A0A0V7ZF79"/>
<protein>
    <submittedName>
        <fullName evidence="2">Uncharacterized protein</fullName>
    </submittedName>
</protein>
<feature type="transmembrane region" description="Helical" evidence="1">
    <location>
        <begin position="331"/>
        <end position="351"/>
    </location>
</feature>
<feature type="transmembrane region" description="Helical" evidence="1">
    <location>
        <begin position="508"/>
        <end position="532"/>
    </location>
</feature>
<accession>A0A0V7ZF79</accession>
<keyword evidence="1" id="KW-0812">Transmembrane</keyword>
<feature type="transmembrane region" description="Helical" evidence="1">
    <location>
        <begin position="24"/>
        <end position="43"/>
    </location>
</feature>
<evidence type="ECO:0000313" key="3">
    <source>
        <dbReference type="Proteomes" id="UP000053372"/>
    </source>
</evidence>
<dbReference type="RefSeq" id="WP_027842658.1">
    <property type="nucleotide sequence ID" value="NZ_LMTZ01000140.1"/>
</dbReference>
<feature type="transmembrane region" description="Helical" evidence="1">
    <location>
        <begin position="539"/>
        <end position="561"/>
    </location>
</feature>
<feature type="transmembrane region" description="Helical" evidence="1">
    <location>
        <begin position="402"/>
        <end position="422"/>
    </location>
</feature>
<evidence type="ECO:0000313" key="2">
    <source>
        <dbReference type="EMBL" id="KST63242.1"/>
    </source>
</evidence>
<name>A0A0V7ZF79_9CYAN</name>